<dbReference type="PANTHER" id="PTHR10977:SF3">
    <property type="entry name" value="DIPHOSPHOMEVALONATE DECARBOXYLASE"/>
    <property type="match status" value="1"/>
</dbReference>
<feature type="domain" description="Diphosphomevalonate decarboxylase-like N-terminal" evidence="9">
    <location>
        <begin position="7"/>
        <end position="162"/>
    </location>
</feature>
<evidence type="ECO:0000256" key="7">
    <source>
        <dbReference type="ARBA" id="ARBA00023239"/>
    </source>
</evidence>
<dbReference type="PIRSF" id="PIRSF015950">
    <property type="entry name" value="Mev_P_decrbx"/>
    <property type="match status" value="1"/>
</dbReference>
<evidence type="ECO:0000313" key="10">
    <source>
        <dbReference type="EMBL" id="OGK16243.1"/>
    </source>
</evidence>
<dbReference type="Gene3D" id="3.30.70.890">
    <property type="entry name" value="GHMP kinase, C-terminal domain"/>
    <property type="match status" value="1"/>
</dbReference>
<dbReference type="GO" id="GO:0004163">
    <property type="term" value="F:diphosphomevalonate decarboxylase activity"/>
    <property type="evidence" value="ECO:0007669"/>
    <property type="project" value="UniProtKB-EC"/>
</dbReference>
<dbReference type="Pfam" id="PF18376">
    <property type="entry name" value="MDD_C"/>
    <property type="match status" value="1"/>
</dbReference>
<dbReference type="InterPro" id="IPR053859">
    <property type="entry name" value="MVD-like_N"/>
</dbReference>
<comment type="caution">
    <text evidence="10">The sequence shown here is derived from an EMBL/GenBank/DDBJ whole genome shotgun (WGS) entry which is preliminary data.</text>
</comment>
<gene>
    <name evidence="10" type="ORF">A2774_04635</name>
</gene>
<dbReference type="SUPFAM" id="SSF55060">
    <property type="entry name" value="GHMP Kinase, C-terminal domain"/>
    <property type="match status" value="1"/>
</dbReference>
<evidence type="ECO:0000256" key="1">
    <source>
        <dbReference type="ARBA" id="ARBA00008831"/>
    </source>
</evidence>
<dbReference type="GO" id="GO:0005829">
    <property type="term" value="C:cytosol"/>
    <property type="evidence" value="ECO:0007669"/>
    <property type="project" value="InterPro"/>
</dbReference>
<evidence type="ECO:0000259" key="9">
    <source>
        <dbReference type="Pfam" id="PF22700"/>
    </source>
</evidence>
<dbReference type="InterPro" id="IPR020568">
    <property type="entry name" value="Ribosomal_Su5_D2-typ_SF"/>
</dbReference>
<dbReference type="Gene3D" id="3.30.230.10">
    <property type="match status" value="1"/>
</dbReference>
<dbReference type="EMBL" id="MFZG01000025">
    <property type="protein sequence ID" value="OGK16243.1"/>
    <property type="molecule type" value="Genomic_DNA"/>
</dbReference>
<dbReference type="Pfam" id="PF22700">
    <property type="entry name" value="MVD-like_N"/>
    <property type="match status" value="1"/>
</dbReference>
<keyword evidence="6" id="KW-0443">Lipid metabolism</keyword>
<sequence>MKATAIAPSNIAFIKYWGRKDEELRLPENGSIAMNLSNLQTITTVEFIPELKNDEMAIDGKKETGVGLKRVIRHLNRIRSLTKIKSMAKAVSENNFPRATGLSSSASGFAALTLAASKAAGLDLNEKELSILARQGSGSACRSIPSGFVEWLDGNTNSTSCAISIFPEDYWQILDVVVIVSYEKKEILTSEGQKLAKSSIFFPLRQRLIKNKIKECKRLIKNKDFRRFGELIEAEALELHAVMLTSEPSLIYWLPFTIKLINQVKSWRKEGIEVYFTLNTGQNLHLIVEEKDKDIIVKKLKKFKEIIKVIVNKPSIGARLTNKHLF</sequence>
<dbReference type="GO" id="GO:0019287">
    <property type="term" value="P:isopentenyl diphosphate biosynthetic process, mevalonate pathway"/>
    <property type="evidence" value="ECO:0007669"/>
    <property type="project" value="InterPro"/>
</dbReference>
<dbReference type="InterPro" id="IPR041431">
    <property type="entry name" value="Mvd1_C"/>
</dbReference>
<keyword evidence="7" id="KW-0456">Lyase</keyword>
<protein>
    <recommendedName>
        <fullName evidence="2">diphosphomevalonate decarboxylase</fullName>
        <ecNumber evidence="2">4.1.1.33</ecNumber>
    </recommendedName>
</protein>
<dbReference type="GO" id="GO:0005524">
    <property type="term" value="F:ATP binding"/>
    <property type="evidence" value="ECO:0007669"/>
    <property type="project" value="UniProtKB-KW"/>
</dbReference>
<name>A0A1F7GBD8_9BACT</name>
<evidence type="ECO:0000313" key="11">
    <source>
        <dbReference type="Proteomes" id="UP000177208"/>
    </source>
</evidence>
<reference evidence="10 11" key="1">
    <citation type="journal article" date="2016" name="Nat. Commun.">
        <title>Thousands of microbial genomes shed light on interconnected biogeochemical processes in an aquifer system.</title>
        <authorList>
            <person name="Anantharaman K."/>
            <person name="Brown C.T."/>
            <person name="Hug L.A."/>
            <person name="Sharon I."/>
            <person name="Castelle C.J."/>
            <person name="Probst A.J."/>
            <person name="Thomas B.C."/>
            <person name="Singh A."/>
            <person name="Wilkins M.J."/>
            <person name="Karaoz U."/>
            <person name="Brodie E.L."/>
            <person name="Williams K.H."/>
            <person name="Hubbard S.S."/>
            <person name="Banfield J.F."/>
        </authorList>
    </citation>
    <scope>NUCLEOTIDE SEQUENCE [LARGE SCALE GENOMIC DNA]</scope>
</reference>
<feature type="domain" description="Mvd1 C-terminal" evidence="8">
    <location>
        <begin position="176"/>
        <end position="305"/>
    </location>
</feature>
<dbReference type="InterPro" id="IPR036554">
    <property type="entry name" value="GHMP_kinase_C_sf"/>
</dbReference>
<dbReference type="InterPro" id="IPR014721">
    <property type="entry name" value="Ribsml_uS5_D2-typ_fold_subgr"/>
</dbReference>
<evidence type="ECO:0000256" key="5">
    <source>
        <dbReference type="ARBA" id="ARBA00022840"/>
    </source>
</evidence>
<accession>A0A1F7GBD8</accession>
<dbReference type="AlphaFoldDB" id="A0A1F7GBD8"/>
<evidence type="ECO:0000256" key="3">
    <source>
        <dbReference type="ARBA" id="ARBA00022516"/>
    </source>
</evidence>
<keyword evidence="4" id="KW-0547">Nucleotide-binding</keyword>
<organism evidence="10 11">
    <name type="scientific">Candidatus Roizmanbacteria bacterium RIFCSPHIGHO2_01_FULL_39_12c</name>
    <dbReference type="NCBI Taxonomy" id="1802031"/>
    <lineage>
        <taxon>Bacteria</taxon>
        <taxon>Candidatus Roizmaniibacteriota</taxon>
    </lineage>
</organism>
<dbReference type="InterPro" id="IPR005935">
    <property type="entry name" value="Mev_decarb"/>
</dbReference>
<dbReference type="SUPFAM" id="SSF54211">
    <property type="entry name" value="Ribosomal protein S5 domain 2-like"/>
    <property type="match status" value="1"/>
</dbReference>
<evidence type="ECO:0000256" key="2">
    <source>
        <dbReference type="ARBA" id="ARBA00012296"/>
    </source>
</evidence>
<dbReference type="NCBIfam" id="TIGR01240">
    <property type="entry name" value="mevDPdecarb"/>
    <property type="match status" value="1"/>
</dbReference>
<keyword evidence="3" id="KW-0444">Lipid biosynthesis</keyword>
<keyword evidence="5" id="KW-0067">ATP-binding</keyword>
<dbReference type="EC" id="4.1.1.33" evidence="2"/>
<comment type="similarity">
    <text evidence="1">Belongs to the diphosphomevalonate decarboxylase family.</text>
</comment>
<evidence type="ECO:0000259" key="8">
    <source>
        <dbReference type="Pfam" id="PF18376"/>
    </source>
</evidence>
<evidence type="ECO:0000256" key="6">
    <source>
        <dbReference type="ARBA" id="ARBA00023098"/>
    </source>
</evidence>
<dbReference type="Proteomes" id="UP000177208">
    <property type="component" value="Unassembled WGS sequence"/>
</dbReference>
<proteinExistence type="inferred from homology"/>
<dbReference type="InterPro" id="IPR029765">
    <property type="entry name" value="Mev_diP_decarb"/>
</dbReference>
<dbReference type="PANTHER" id="PTHR10977">
    <property type="entry name" value="DIPHOSPHOMEVALONATE DECARBOXYLASE"/>
    <property type="match status" value="1"/>
</dbReference>
<evidence type="ECO:0000256" key="4">
    <source>
        <dbReference type="ARBA" id="ARBA00022741"/>
    </source>
</evidence>